<gene>
    <name evidence="1" type="ORF">AN936_14645</name>
</gene>
<dbReference type="KEGG" id="smag:AN936_14645"/>
<sequence length="211" mass="22599">MDLFGGTPAETATVVGLDLTGSAERLSGFCRMRGCEAETTTLGDDSAIIDAVLASEPDLVSIDSPLCLPVGRTKVTDDDPARNEAGILRVSERILKRRGINVYPCLLPSMQKLTERGIRLAAALRNQGLQVIECYPGAAQDIMGIPRKGAGEEWLKLGLSEFGVTGRFKNDKLTHDELDAITCSLVGFFHLAGRTEALGGEGEEPMLVPKI</sequence>
<dbReference type="PATRIC" id="fig|33050.5.peg.3039"/>
<proteinExistence type="predicted"/>
<accession>A0A0N7GSS7</accession>
<organism evidence="1 2">
    <name type="scientific">Sphingopyxis macrogoltabida</name>
    <name type="common">Sphingomonas macrogoltabidus</name>
    <dbReference type="NCBI Taxonomy" id="33050"/>
    <lineage>
        <taxon>Bacteria</taxon>
        <taxon>Pseudomonadati</taxon>
        <taxon>Pseudomonadota</taxon>
        <taxon>Alphaproteobacteria</taxon>
        <taxon>Sphingomonadales</taxon>
        <taxon>Sphingomonadaceae</taxon>
        <taxon>Sphingopyxis</taxon>
    </lineage>
</organism>
<evidence type="ECO:0008006" key="3">
    <source>
        <dbReference type="Google" id="ProtNLM"/>
    </source>
</evidence>
<dbReference type="Proteomes" id="UP000058074">
    <property type="component" value="Chromosome"/>
</dbReference>
<dbReference type="AlphaFoldDB" id="A0A0N7GSS7"/>
<protein>
    <recommendedName>
        <fullName evidence="3">DUF429 domain-containing protein</fullName>
    </recommendedName>
</protein>
<name>A0A0N7GSS7_SPHMC</name>
<dbReference type="EMBL" id="CP012700">
    <property type="protein sequence ID" value="ALH81547.1"/>
    <property type="molecule type" value="Genomic_DNA"/>
</dbReference>
<evidence type="ECO:0000313" key="1">
    <source>
        <dbReference type="EMBL" id="ALH81547.1"/>
    </source>
</evidence>
<evidence type="ECO:0000313" key="2">
    <source>
        <dbReference type="Proteomes" id="UP000058074"/>
    </source>
</evidence>
<reference evidence="1 2" key="1">
    <citation type="journal article" date="2015" name="Genome Announc.">
        <title>Complete Genome Sequence of Polypropylene Glycol- and Polyethylene Glycol-Degrading Sphingopyxis macrogoltabida Strain EY-1.</title>
        <authorList>
            <person name="Ohtsubo Y."/>
            <person name="Nagata Y."/>
            <person name="Numata M."/>
            <person name="Tsuchikane K."/>
            <person name="Hosoyama A."/>
            <person name="Yamazoe A."/>
            <person name="Tsuda M."/>
            <person name="Fujita N."/>
            <person name="Kawai F."/>
        </authorList>
    </citation>
    <scope>NUCLEOTIDE SEQUENCE [LARGE SCALE GENOMIC DNA]</scope>
    <source>
        <strain evidence="1 2">EY-1</strain>
    </source>
</reference>